<proteinExistence type="predicted"/>
<dbReference type="Proteomes" id="UP001497535">
    <property type="component" value="Unassembled WGS sequence"/>
</dbReference>
<gene>
    <name evidence="1" type="ORF">MENTE1834_LOCUS23724</name>
</gene>
<protein>
    <submittedName>
        <fullName evidence="1">Uncharacterized protein</fullName>
    </submittedName>
</protein>
<accession>A0ACB0ZCZ0</accession>
<comment type="caution">
    <text evidence="1">The sequence shown here is derived from an EMBL/GenBank/DDBJ whole genome shotgun (WGS) entry which is preliminary data.</text>
</comment>
<evidence type="ECO:0000313" key="1">
    <source>
        <dbReference type="EMBL" id="CAK5076848.1"/>
    </source>
</evidence>
<sequence length="147" mass="16347">MFNILKKIAQTKFLPKVFNSFAMAYDVNMLVRPNVLGGLAGLSTKNNFLLFADANPTPASNGGTSVRYGYPYLDKGHTPVVQWAPVISAWSSLVGIVVCCLVVFLSAAIFFLKTMDKIANQQDEMKYDMKEGMKKIDNIEKMLKTKL</sequence>
<keyword evidence="2" id="KW-1185">Reference proteome</keyword>
<name>A0ACB0ZCZ0_MELEN</name>
<reference evidence="1" key="1">
    <citation type="submission" date="2023-11" db="EMBL/GenBank/DDBJ databases">
        <authorList>
            <person name="Poullet M."/>
        </authorList>
    </citation>
    <scope>NUCLEOTIDE SEQUENCE</scope>
    <source>
        <strain evidence="1">E1834</strain>
    </source>
</reference>
<dbReference type="EMBL" id="CAVMJV010000031">
    <property type="protein sequence ID" value="CAK5076848.1"/>
    <property type="molecule type" value="Genomic_DNA"/>
</dbReference>
<evidence type="ECO:0000313" key="2">
    <source>
        <dbReference type="Proteomes" id="UP001497535"/>
    </source>
</evidence>
<organism evidence="1 2">
    <name type="scientific">Meloidogyne enterolobii</name>
    <name type="common">Root-knot nematode worm</name>
    <name type="synonym">Meloidogyne mayaguensis</name>
    <dbReference type="NCBI Taxonomy" id="390850"/>
    <lineage>
        <taxon>Eukaryota</taxon>
        <taxon>Metazoa</taxon>
        <taxon>Ecdysozoa</taxon>
        <taxon>Nematoda</taxon>
        <taxon>Chromadorea</taxon>
        <taxon>Rhabditida</taxon>
        <taxon>Tylenchina</taxon>
        <taxon>Tylenchomorpha</taxon>
        <taxon>Tylenchoidea</taxon>
        <taxon>Meloidogynidae</taxon>
        <taxon>Meloidogyninae</taxon>
        <taxon>Meloidogyne</taxon>
    </lineage>
</organism>